<dbReference type="Proteomes" id="UP000247465">
    <property type="component" value="Chromosome"/>
</dbReference>
<dbReference type="GO" id="GO:0140359">
    <property type="term" value="F:ABC-type transporter activity"/>
    <property type="evidence" value="ECO:0007669"/>
    <property type="project" value="InterPro"/>
</dbReference>
<dbReference type="EMBL" id="CP029803">
    <property type="protein sequence ID" value="AWT60715.1"/>
    <property type="molecule type" value="Genomic_DNA"/>
</dbReference>
<feature type="transmembrane region" description="Helical" evidence="6">
    <location>
        <begin position="98"/>
        <end position="123"/>
    </location>
</feature>
<feature type="transmembrane region" description="Helical" evidence="6">
    <location>
        <begin position="172"/>
        <end position="189"/>
    </location>
</feature>
<dbReference type="PANTHER" id="PTHR30294">
    <property type="entry name" value="MEMBRANE COMPONENT OF ABC TRANSPORTER YHHJ-RELATED"/>
    <property type="match status" value="1"/>
</dbReference>
<comment type="subcellular location">
    <subcellularLocation>
        <location evidence="1">Cell membrane</location>
        <topology evidence="1">Multi-pass membrane protein</topology>
    </subcellularLocation>
</comment>
<feature type="transmembrane region" description="Helical" evidence="6">
    <location>
        <begin position="143"/>
        <end position="165"/>
    </location>
</feature>
<feature type="transmembrane region" description="Helical" evidence="6">
    <location>
        <begin position="229"/>
        <end position="247"/>
    </location>
</feature>
<proteinExistence type="predicted"/>
<evidence type="ECO:0000313" key="8">
    <source>
        <dbReference type="Proteomes" id="UP000247465"/>
    </source>
</evidence>
<evidence type="ECO:0000256" key="4">
    <source>
        <dbReference type="ARBA" id="ARBA00022989"/>
    </source>
</evidence>
<protein>
    <recommendedName>
        <fullName evidence="9">ABC-2 type transporter domain-containing protein</fullName>
    </recommendedName>
</protein>
<evidence type="ECO:0000256" key="3">
    <source>
        <dbReference type="ARBA" id="ARBA00022692"/>
    </source>
</evidence>
<keyword evidence="3 6" id="KW-0812">Transmembrane</keyword>
<keyword evidence="5 6" id="KW-0472">Membrane</keyword>
<feature type="transmembrane region" description="Helical" evidence="6">
    <location>
        <begin position="20"/>
        <end position="39"/>
    </location>
</feature>
<dbReference type="PANTHER" id="PTHR30294:SF29">
    <property type="entry name" value="MULTIDRUG ABC TRANSPORTER PERMEASE YBHS-RELATED"/>
    <property type="match status" value="1"/>
</dbReference>
<keyword evidence="4 6" id="KW-1133">Transmembrane helix</keyword>
<evidence type="ECO:0000256" key="6">
    <source>
        <dbReference type="SAM" id="Phobius"/>
    </source>
</evidence>
<keyword evidence="2" id="KW-1003">Cell membrane</keyword>
<dbReference type="GO" id="GO:0005886">
    <property type="term" value="C:plasma membrane"/>
    <property type="evidence" value="ECO:0007669"/>
    <property type="project" value="UniProtKB-SubCell"/>
</dbReference>
<evidence type="ECO:0000313" key="7">
    <source>
        <dbReference type="EMBL" id="AWT60715.1"/>
    </source>
</evidence>
<sequence length="252" mass="28502">MRYFFILLRQELRTLLFSPATYTVAVLFLGLMGWIYWRILLQLSLESQPDLPSRVFFEFFWLPVFFVVPLLTMKSLAEERRLETLEALKTTPVTALEIVLSKFFAAYLLYNLLWLLTLAYPILVASALSSTLAKNQLLEPGVLIGGYLFIASSGLLFTAVGILCSSLTRSQFVAGMLSFCTLFIIIIGFRELQQEAGNWLPAMSQTLNYFQPFRDLENFSGGVLDSRPLIFYLSNTFLVLGLSVLVVDAKSL</sequence>
<dbReference type="InterPro" id="IPR051449">
    <property type="entry name" value="ABC-2_transporter_component"/>
</dbReference>
<feature type="transmembrane region" description="Helical" evidence="6">
    <location>
        <begin position="59"/>
        <end position="77"/>
    </location>
</feature>
<evidence type="ECO:0000256" key="5">
    <source>
        <dbReference type="ARBA" id="ARBA00023136"/>
    </source>
</evidence>
<organism evidence="7 8">
    <name type="scientific">Candidatus Moanibacter tarae</name>
    <dbReference type="NCBI Taxonomy" id="2200854"/>
    <lineage>
        <taxon>Bacteria</taxon>
        <taxon>Pseudomonadati</taxon>
        <taxon>Verrucomicrobiota</taxon>
        <taxon>Opitutia</taxon>
        <taxon>Puniceicoccales</taxon>
        <taxon>Puniceicoccales incertae sedis</taxon>
        <taxon>Candidatus Moanibacter</taxon>
    </lineage>
</organism>
<evidence type="ECO:0000256" key="1">
    <source>
        <dbReference type="ARBA" id="ARBA00004651"/>
    </source>
</evidence>
<dbReference type="AlphaFoldDB" id="A0A2Z4AGF5"/>
<dbReference type="Pfam" id="PF12679">
    <property type="entry name" value="ABC2_membrane_2"/>
    <property type="match status" value="1"/>
</dbReference>
<reference evidence="7 8" key="1">
    <citation type="submission" date="2018-06" db="EMBL/GenBank/DDBJ databases">
        <title>Draft Genome Sequence of a Novel Marine Bacterium Related to the Verrucomicrobia.</title>
        <authorList>
            <person name="Vosseberg J."/>
            <person name="Martijn J."/>
            <person name="Ettema T.J.G."/>
        </authorList>
    </citation>
    <scope>NUCLEOTIDE SEQUENCE [LARGE SCALE GENOMIC DNA]</scope>
    <source>
        <strain evidence="7">TARA_B100001123</strain>
    </source>
</reference>
<gene>
    <name evidence="7" type="ORF">DF168_01934</name>
</gene>
<accession>A0A2Z4AGF5</accession>
<dbReference type="KEGG" id="mtar:DF168_01934"/>
<evidence type="ECO:0000256" key="2">
    <source>
        <dbReference type="ARBA" id="ARBA00022475"/>
    </source>
</evidence>
<name>A0A2Z4AGF5_9BACT</name>
<evidence type="ECO:0008006" key="9">
    <source>
        <dbReference type="Google" id="ProtNLM"/>
    </source>
</evidence>